<feature type="transmembrane region" description="Helical" evidence="1">
    <location>
        <begin position="35"/>
        <end position="58"/>
    </location>
</feature>
<sequence length="123" mass="13041">MIRILVALPTVLFFYQGVNWLFQPEEAAAGLGMSLLSGIGASTQIGDLGSFFLVNSGLMTMGQFRGRSQLLYIPAAFIGVAGIFRALSAVMGNADFAAQMIGFEAILTVILVVAARHLGSQEK</sequence>
<name>A0A382DKT3_9ZZZZ</name>
<keyword evidence="1" id="KW-0812">Transmembrane</keyword>
<feature type="transmembrane region" description="Helical" evidence="1">
    <location>
        <begin position="96"/>
        <end position="115"/>
    </location>
</feature>
<evidence type="ECO:0000313" key="2">
    <source>
        <dbReference type="EMBL" id="SVB38809.1"/>
    </source>
</evidence>
<keyword evidence="1" id="KW-0472">Membrane</keyword>
<dbReference type="EMBL" id="UINC01039802">
    <property type="protein sequence ID" value="SVB38809.1"/>
    <property type="molecule type" value="Genomic_DNA"/>
</dbReference>
<organism evidence="2">
    <name type="scientific">marine metagenome</name>
    <dbReference type="NCBI Taxonomy" id="408172"/>
    <lineage>
        <taxon>unclassified sequences</taxon>
        <taxon>metagenomes</taxon>
        <taxon>ecological metagenomes</taxon>
    </lineage>
</organism>
<evidence type="ECO:0008006" key="3">
    <source>
        <dbReference type="Google" id="ProtNLM"/>
    </source>
</evidence>
<dbReference type="AlphaFoldDB" id="A0A382DKT3"/>
<gene>
    <name evidence="2" type="ORF">METZ01_LOCUS191663</name>
</gene>
<protein>
    <recommendedName>
        <fullName evidence="3">DUF4345 domain-containing protein</fullName>
    </recommendedName>
</protein>
<evidence type="ECO:0000256" key="1">
    <source>
        <dbReference type="SAM" id="Phobius"/>
    </source>
</evidence>
<feature type="transmembrane region" description="Helical" evidence="1">
    <location>
        <begin position="70"/>
        <end position="90"/>
    </location>
</feature>
<keyword evidence="1" id="KW-1133">Transmembrane helix</keyword>
<reference evidence="2" key="1">
    <citation type="submission" date="2018-05" db="EMBL/GenBank/DDBJ databases">
        <authorList>
            <person name="Lanie J.A."/>
            <person name="Ng W.-L."/>
            <person name="Kazmierczak K.M."/>
            <person name="Andrzejewski T.M."/>
            <person name="Davidsen T.M."/>
            <person name="Wayne K.J."/>
            <person name="Tettelin H."/>
            <person name="Glass J.I."/>
            <person name="Rusch D."/>
            <person name="Podicherti R."/>
            <person name="Tsui H.-C.T."/>
            <person name="Winkler M.E."/>
        </authorList>
    </citation>
    <scope>NUCLEOTIDE SEQUENCE</scope>
</reference>
<proteinExistence type="predicted"/>
<accession>A0A382DKT3</accession>